<evidence type="ECO:0000313" key="2">
    <source>
        <dbReference type="Proteomes" id="UP001153332"/>
    </source>
</evidence>
<dbReference type="Proteomes" id="UP001153332">
    <property type="component" value="Unassembled WGS sequence"/>
</dbReference>
<reference evidence="1" key="1">
    <citation type="submission" date="2022-12" db="EMBL/GenBank/DDBJ databases">
        <title>Genome Sequence of Lasiodiplodia mahajangana.</title>
        <authorList>
            <person name="Buettner E."/>
        </authorList>
    </citation>
    <scope>NUCLEOTIDE SEQUENCE</scope>
    <source>
        <strain evidence="1">VT137</strain>
    </source>
</reference>
<gene>
    <name evidence="1" type="ORF">O1611_g6689</name>
</gene>
<sequence length="365" mass="42177">MATPSTPNKSTFRSCDTPQKTALRTLIKFRDDKKLPISNNDIFKYTGFTKTAGYRVLKDTGRQSHNNPCDETRGRPSRLSDDQVDQIIEFLENESWEARQLPWANLCNAAGLDFPADSKPPHPQTVRTALAKKGWKKCIACVKFWTCENIAERRDRWARDRLHDYELDLSFYRKIRYSDEVHFKFSPEGKLIIIRKAGTRYCPDCIHYRTRPSDSGNRTICLNAWACIGYDFKSKLIWYDVANANDAYLNQILKPEVQKWLDRGDNFILEDGASGYGEESENNVVERWKDETGLEYFNCPGAPDLSPIENAWKSPKSHVRRTAIWDETALKEVAEEGWEALKQSTINEWCDSVPYRLLDVVRVEG</sequence>
<accession>A0ACC2JHL0</accession>
<comment type="caution">
    <text evidence="1">The sequence shown here is derived from an EMBL/GenBank/DDBJ whole genome shotgun (WGS) entry which is preliminary data.</text>
</comment>
<organism evidence="1 2">
    <name type="scientific">Lasiodiplodia mahajangana</name>
    <dbReference type="NCBI Taxonomy" id="1108764"/>
    <lineage>
        <taxon>Eukaryota</taxon>
        <taxon>Fungi</taxon>
        <taxon>Dikarya</taxon>
        <taxon>Ascomycota</taxon>
        <taxon>Pezizomycotina</taxon>
        <taxon>Dothideomycetes</taxon>
        <taxon>Dothideomycetes incertae sedis</taxon>
        <taxon>Botryosphaeriales</taxon>
        <taxon>Botryosphaeriaceae</taxon>
        <taxon>Lasiodiplodia</taxon>
    </lineage>
</organism>
<dbReference type="EMBL" id="JAPUUL010001626">
    <property type="protein sequence ID" value="KAJ8126949.1"/>
    <property type="molecule type" value="Genomic_DNA"/>
</dbReference>
<keyword evidence="2" id="KW-1185">Reference proteome</keyword>
<evidence type="ECO:0000313" key="1">
    <source>
        <dbReference type="EMBL" id="KAJ8126949.1"/>
    </source>
</evidence>
<name>A0ACC2JHL0_9PEZI</name>
<proteinExistence type="predicted"/>
<protein>
    <submittedName>
        <fullName evidence="1">Uncharacterized protein</fullName>
    </submittedName>
</protein>